<proteinExistence type="predicted"/>
<organism evidence="1 2">
    <name type="scientific">Caldovatus aquaticus</name>
    <dbReference type="NCBI Taxonomy" id="2865671"/>
    <lineage>
        <taxon>Bacteria</taxon>
        <taxon>Pseudomonadati</taxon>
        <taxon>Pseudomonadota</taxon>
        <taxon>Alphaproteobacteria</taxon>
        <taxon>Acetobacterales</taxon>
        <taxon>Roseomonadaceae</taxon>
        <taxon>Caldovatus</taxon>
    </lineage>
</organism>
<name>A0ABS7F365_9PROT</name>
<reference evidence="1 2" key="1">
    <citation type="submission" date="2021-08" db="EMBL/GenBank/DDBJ databases">
        <title>Caldovatus sediminis gen. nov., sp. nov., a moderately thermophilic bacterium isolated from a hot spring.</title>
        <authorList>
            <person name="Hu C.-J."/>
            <person name="Li W.-J."/>
            <person name="Xian W.-D."/>
        </authorList>
    </citation>
    <scope>NUCLEOTIDE SEQUENCE [LARGE SCALE GENOMIC DNA]</scope>
    <source>
        <strain evidence="1 2">SYSU G05006</strain>
    </source>
</reference>
<keyword evidence="2" id="KW-1185">Reference proteome</keyword>
<gene>
    <name evidence="1" type="ORF">K1J50_11185</name>
</gene>
<evidence type="ECO:0008006" key="3">
    <source>
        <dbReference type="Google" id="ProtNLM"/>
    </source>
</evidence>
<dbReference type="RefSeq" id="WP_220117798.1">
    <property type="nucleotide sequence ID" value="NZ_JAHZUY010000028.1"/>
</dbReference>
<dbReference type="Proteomes" id="UP001519924">
    <property type="component" value="Unassembled WGS sequence"/>
</dbReference>
<evidence type="ECO:0000313" key="1">
    <source>
        <dbReference type="EMBL" id="MBW8270050.1"/>
    </source>
</evidence>
<comment type="caution">
    <text evidence="1">The sequence shown here is derived from an EMBL/GenBank/DDBJ whole genome shotgun (WGS) entry which is preliminary data.</text>
</comment>
<accession>A0ABS7F365</accession>
<evidence type="ECO:0000313" key="2">
    <source>
        <dbReference type="Proteomes" id="UP001519924"/>
    </source>
</evidence>
<dbReference type="EMBL" id="JAHZUY010000028">
    <property type="protein sequence ID" value="MBW8270050.1"/>
    <property type="molecule type" value="Genomic_DNA"/>
</dbReference>
<protein>
    <recommendedName>
        <fullName evidence="3">DUF4347 domain-containing protein</fullName>
    </recommendedName>
</protein>
<sequence length="197" mass="21645">MASMIVHDRRLTGATPTWYSFVMQVNANTGIRHIVDTVARRARQRRRLARLHILCHGFEANWDLGSGACVPSAHGGFGLQLGREGLSLFNVGLTASWKGLVDLIVIFACAPADTYEANRGTWGDGRRFCGELALWSGARVIAARDTQYYFPGSGASDPIDFDAWEGPVYEFSEANPEGVRVLDPSPYRVQRDRASAA</sequence>